<reference evidence="3" key="1">
    <citation type="journal article" date="2019" name="Plant J.">
        <title>Chlorella vulgaris genome assembly and annotation reveals the molecular basis for metabolic acclimation to high light conditions.</title>
        <authorList>
            <person name="Cecchin M."/>
            <person name="Marcolungo L."/>
            <person name="Rossato M."/>
            <person name="Girolomoni L."/>
            <person name="Cosentino E."/>
            <person name="Cuine S."/>
            <person name="Li-Beisson Y."/>
            <person name="Delledonne M."/>
            <person name="Ballottari M."/>
        </authorList>
    </citation>
    <scope>NUCLEOTIDE SEQUENCE</scope>
    <source>
        <strain evidence="3">211/11P</strain>
    </source>
</reference>
<name>A0A9D4U2C2_CHLVU</name>
<dbReference type="PROSITE" id="PS50162">
    <property type="entry name" value="RECA_2"/>
    <property type="match status" value="1"/>
</dbReference>
<comment type="caution">
    <text evidence="3">The sequence shown here is derived from an EMBL/GenBank/DDBJ whole genome shotgun (WGS) entry which is preliminary data.</text>
</comment>
<dbReference type="InterPro" id="IPR020588">
    <property type="entry name" value="RecA_ATP-bd"/>
</dbReference>
<evidence type="ECO:0000313" key="4">
    <source>
        <dbReference type="Proteomes" id="UP001055712"/>
    </source>
</evidence>
<dbReference type="PANTHER" id="PTHR46644:SF2">
    <property type="entry name" value="DNA REPAIR PROTEIN XRCC2"/>
    <property type="match status" value="1"/>
</dbReference>
<protein>
    <recommendedName>
        <fullName evidence="2">RecA family profile 1 domain-containing protein</fullName>
    </recommendedName>
</protein>
<evidence type="ECO:0000259" key="2">
    <source>
        <dbReference type="PROSITE" id="PS50162"/>
    </source>
</evidence>
<evidence type="ECO:0000256" key="1">
    <source>
        <dbReference type="SAM" id="MobiDB-lite"/>
    </source>
</evidence>
<dbReference type="InterPro" id="IPR027417">
    <property type="entry name" value="P-loop_NTPase"/>
</dbReference>
<dbReference type="GO" id="GO:0005524">
    <property type="term" value="F:ATP binding"/>
    <property type="evidence" value="ECO:0007669"/>
    <property type="project" value="InterPro"/>
</dbReference>
<dbReference type="Proteomes" id="UP001055712">
    <property type="component" value="Unassembled WGS sequence"/>
</dbReference>
<dbReference type="GO" id="GO:0003677">
    <property type="term" value="F:DNA binding"/>
    <property type="evidence" value="ECO:0007669"/>
    <property type="project" value="InterPro"/>
</dbReference>
<accession>A0A9D4U2C2</accession>
<dbReference type="AlphaFoldDB" id="A0A9D4U2C2"/>
<feature type="compositionally biased region" description="Low complexity" evidence="1">
    <location>
        <begin position="8"/>
        <end position="19"/>
    </location>
</feature>
<organism evidence="3 4">
    <name type="scientific">Chlorella vulgaris</name>
    <name type="common">Green alga</name>
    <dbReference type="NCBI Taxonomy" id="3077"/>
    <lineage>
        <taxon>Eukaryota</taxon>
        <taxon>Viridiplantae</taxon>
        <taxon>Chlorophyta</taxon>
        <taxon>core chlorophytes</taxon>
        <taxon>Trebouxiophyceae</taxon>
        <taxon>Chlorellales</taxon>
        <taxon>Chlorellaceae</taxon>
        <taxon>Chlorella clade</taxon>
        <taxon>Chlorella</taxon>
    </lineage>
</organism>
<feature type="region of interest" description="Disordered" evidence="1">
    <location>
        <begin position="1"/>
        <end position="22"/>
    </location>
</feature>
<dbReference type="GO" id="GO:0033063">
    <property type="term" value="C:Rad51B-Rad51C-Rad51D-XRCC2 complex"/>
    <property type="evidence" value="ECO:0007669"/>
    <property type="project" value="InterPro"/>
</dbReference>
<reference evidence="3" key="2">
    <citation type="submission" date="2020-11" db="EMBL/GenBank/DDBJ databases">
        <authorList>
            <person name="Cecchin M."/>
            <person name="Marcolungo L."/>
            <person name="Rossato M."/>
            <person name="Girolomoni L."/>
            <person name="Cosentino E."/>
            <person name="Cuine S."/>
            <person name="Li-Beisson Y."/>
            <person name="Delledonne M."/>
            <person name="Ballottari M."/>
        </authorList>
    </citation>
    <scope>NUCLEOTIDE SEQUENCE</scope>
    <source>
        <strain evidence="3">211/11P</strain>
        <tissue evidence="3">Whole cell</tissue>
    </source>
</reference>
<dbReference type="EMBL" id="SIDB01000001">
    <property type="protein sequence ID" value="KAI3439111.1"/>
    <property type="molecule type" value="Genomic_DNA"/>
</dbReference>
<dbReference type="PANTHER" id="PTHR46644">
    <property type="entry name" value="DNA REPAIR PROTEIN XRCC2"/>
    <property type="match status" value="1"/>
</dbReference>
<dbReference type="Gene3D" id="3.40.50.300">
    <property type="entry name" value="P-loop containing nucleotide triphosphate hydrolases"/>
    <property type="match status" value="1"/>
</dbReference>
<dbReference type="SUPFAM" id="SSF52540">
    <property type="entry name" value="P-loop containing nucleoside triphosphate hydrolases"/>
    <property type="match status" value="1"/>
</dbReference>
<proteinExistence type="predicted"/>
<dbReference type="GO" id="GO:0005657">
    <property type="term" value="C:replication fork"/>
    <property type="evidence" value="ECO:0007669"/>
    <property type="project" value="InterPro"/>
</dbReference>
<dbReference type="CDD" id="cd19490">
    <property type="entry name" value="XRCC2"/>
    <property type="match status" value="1"/>
</dbReference>
<feature type="domain" description="RecA family profile 1" evidence="2">
    <location>
        <begin position="44"/>
        <end position="264"/>
    </location>
</feature>
<gene>
    <name evidence="3" type="ORF">D9Q98_001520</name>
</gene>
<dbReference type="GO" id="GO:0140664">
    <property type="term" value="F:ATP-dependent DNA damage sensor activity"/>
    <property type="evidence" value="ECO:0007669"/>
    <property type="project" value="InterPro"/>
</dbReference>
<dbReference type="OrthoDB" id="420422at2759"/>
<dbReference type="GO" id="GO:0000724">
    <property type="term" value="P:double-strand break repair via homologous recombination"/>
    <property type="evidence" value="ECO:0007669"/>
    <property type="project" value="InterPro"/>
</dbReference>
<evidence type="ECO:0000313" key="3">
    <source>
        <dbReference type="EMBL" id="KAI3439111.1"/>
    </source>
</evidence>
<keyword evidence="4" id="KW-1185">Reference proteome</keyword>
<sequence length="357" mass="37408">MAAHLCGPEQQQQHLPQQEYDPEEATRAWLQPDETAAQLLARTFVEPLRTGLPLIDRFLAFRGGQVLEIASAAGCGRTTALLQVAATCIMPQDAAGVHYGGKGGHVVCVDLDAKQDPVRLMEMLGSRIYAAQQAAGVGSPNALPLVLESLARFHLVRCHSSFELLAALRVLLQGQALQALAASEAGLACLLLDNVAAHYYLDRAGRGAPAAGTAAAAAGGAFGGGDLMHQGAPLGLYRVHAAVAAVLRGIQQRYRLPIIATKHLLLPGGKEAGKEQDGWAQREVMMKPWQDLVTHRLILRSPSDGGGDGAAAAAAAAARARTGSGAAAAAVHMAKWETPEDPAVIRFTIGDEGIRLC</sequence>
<dbReference type="InterPro" id="IPR030547">
    <property type="entry name" value="XRCC2"/>
</dbReference>